<keyword evidence="2" id="KW-1185">Reference proteome</keyword>
<comment type="caution">
    <text evidence="1">The sequence shown here is derived from an EMBL/GenBank/DDBJ whole genome shotgun (WGS) entry which is preliminary data.</text>
</comment>
<gene>
    <name evidence="1" type="ORF">N7458_012344</name>
</gene>
<proteinExistence type="predicted"/>
<dbReference type="GeneID" id="81605969"/>
<dbReference type="RefSeq" id="XP_056760480.1">
    <property type="nucleotide sequence ID" value="XM_056915726.1"/>
</dbReference>
<protein>
    <submittedName>
        <fullName evidence="1">Uncharacterized protein</fullName>
    </submittedName>
</protein>
<dbReference type="AlphaFoldDB" id="A0AAD6BVR0"/>
<dbReference type="Proteomes" id="UP001213681">
    <property type="component" value="Unassembled WGS sequence"/>
</dbReference>
<organism evidence="1 2">
    <name type="scientific">Penicillium daleae</name>
    <dbReference type="NCBI Taxonomy" id="63821"/>
    <lineage>
        <taxon>Eukaryota</taxon>
        <taxon>Fungi</taxon>
        <taxon>Dikarya</taxon>
        <taxon>Ascomycota</taxon>
        <taxon>Pezizomycotina</taxon>
        <taxon>Eurotiomycetes</taxon>
        <taxon>Eurotiomycetidae</taxon>
        <taxon>Eurotiales</taxon>
        <taxon>Aspergillaceae</taxon>
        <taxon>Penicillium</taxon>
    </lineage>
</organism>
<evidence type="ECO:0000313" key="1">
    <source>
        <dbReference type="EMBL" id="KAJ5433188.1"/>
    </source>
</evidence>
<name>A0AAD6BVR0_9EURO</name>
<dbReference type="EMBL" id="JAPVEA010000009">
    <property type="protein sequence ID" value="KAJ5433188.1"/>
    <property type="molecule type" value="Genomic_DNA"/>
</dbReference>
<evidence type="ECO:0000313" key="2">
    <source>
        <dbReference type="Proteomes" id="UP001213681"/>
    </source>
</evidence>
<accession>A0AAD6BVR0</accession>
<sequence>MGQPKPPPPPTSASCTLARRDLCYHEQNPAPPKLALSVSVNERSSDARTATEIALGRVDFSLTNGPRHVRIQLPWSNGSGSWIRARCGSLEPGDSVGNLPRSGIILPIDMFDSTRWFDTLSGSFTDVVTDRRGQR</sequence>
<reference evidence="1" key="1">
    <citation type="submission" date="2022-12" db="EMBL/GenBank/DDBJ databases">
        <authorList>
            <person name="Petersen C."/>
        </authorList>
    </citation>
    <scope>NUCLEOTIDE SEQUENCE</scope>
    <source>
        <strain evidence="1">IBT 16125</strain>
    </source>
</reference>
<reference evidence="1" key="2">
    <citation type="journal article" date="2023" name="IMA Fungus">
        <title>Comparative genomic study of the Penicillium genus elucidates a diverse pangenome and 15 lateral gene transfer events.</title>
        <authorList>
            <person name="Petersen C."/>
            <person name="Sorensen T."/>
            <person name="Nielsen M.R."/>
            <person name="Sondergaard T.E."/>
            <person name="Sorensen J.L."/>
            <person name="Fitzpatrick D.A."/>
            <person name="Frisvad J.C."/>
            <person name="Nielsen K.L."/>
        </authorList>
    </citation>
    <scope>NUCLEOTIDE SEQUENCE</scope>
    <source>
        <strain evidence="1">IBT 16125</strain>
    </source>
</reference>